<dbReference type="InParanoid" id="A0A2G5EY66"/>
<accession>A0A2G5EY66</accession>
<keyword evidence="2" id="KW-1185">Reference proteome</keyword>
<proteinExistence type="predicted"/>
<dbReference type="Proteomes" id="UP000230069">
    <property type="component" value="Unassembled WGS sequence"/>
</dbReference>
<gene>
    <name evidence="1" type="ORF">AQUCO_00300308v1</name>
</gene>
<dbReference type="EMBL" id="KZ305020">
    <property type="protein sequence ID" value="PIA60705.1"/>
    <property type="molecule type" value="Genomic_DNA"/>
</dbReference>
<dbReference type="AlphaFoldDB" id="A0A2G5EY66"/>
<evidence type="ECO:0000313" key="2">
    <source>
        <dbReference type="Proteomes" id="UP000230069"/>
    </source>
</evidence>
<evidence type="ECO:0000313" key="1">
    <source>
        <dbReference type="EMBL" id="PIA60705.1"/>
    </source>
</evidence>
<organism evidence="1 2">
    <name type="scientific">Aquilegia coerulea</name>
    <name type="common">Rocky mountain columbine</name>
    <dbReference type="NCBI Taxonomy" id="218851"/>
    <lineage>
        <taxon>Eukaryota</taxon>
        <taxon>Viridiplantae</taxon>
        <taxon>Streptophyta</taxon>
        <taxon>Embryophyta</taxon>
        <taxon>Tracheophyta</taxon>
        <taxon>Spermatophyta</taxon>
        <taxon>Magnoliopsida</taxon>
        <taxon>Ranunculales</taxon>
        <taxon>Ranunculaceae</taxon>
        <taxon>Thalictroideae</taxon>
        <taxon>Aquilegia</taxon>
    </lineage>
</organism>
<protein>
    <submittedName>
        <fullName evidence="1">Uncharacterized protein</fullName>
    </submittedName>
</protein>
<name>A0A2G5EY66_AQUCA</name>
<sequence>MLVGLETIQSVKLNVLQWWRALIKVIKLDGEKSWYKEIESRLPRHSSYMVWINVSPTKREAIFVMHPISEHGSFLQIELTRDEKRGHTLYIKKKQAAKVKHIERD</sequence>
<reference evidence="1 2" key="1">
    <citation type="submission" date="2017-09" db="EMBL/GenBank/DDBJ databases">
        <title>WGS assembly of Aquilegia coerulea Goldsmith.</title>
        <authorList>
            <person name="Hodges S."/>
            <person name="Kramer E."/>
            <person name="Nordborg M."/>
            <person name="Tomkins J."/>
            <person name="Borevitz J."/>
            <person name="Derieg N."/>
            <person name="Yan J."/>
            <person name="Mihaltcheva S."/>
            <person name="Hayes R.D."/>
            <person name="Rokhsar D."/>
        </authorList>
    </citation>
    <scope>NUCLEOTIDE SEQUENCE [LARGE SCALE GENOMIC DNA]</scope>
    <source>
        <strain evidence="2">cv. Goldsmith</strain>
    </source>
</reference>